<dbReference type="EMBL" id="AP028907">
    <property type="protein sequence ID" value="BES82861.1"/>
    <property type="molecule type" value="Genomic_DNA"/>
</dbReference>
<keyword evidence="2" id="KW-1185">Reference proteome</keyword>
<gene>
    <name evidence="1" type="ORF">PABY_24280</name>
</gene>
<sequence>MAYAGAAAAAAGASASAQAKAFTYGFLVVEPSEFLKLLGRSKEPVVVVVRRRVGILNRRDELVYIAGYGDFTVLTRSPEPLPLPPGTEVIEARKLVLPPAVLTAL</sequence>
<name>A0ABM8IZ89_9CREN</name>
<accession>A0ABM8IZ89</accession>
<dbReference type="Proteomes" id="UP001341135">
    <property type="component" value="Chromosome"/>
</dbReference>
<organism evidence="1 2">
    <name type="scientific">Pyrodictium abyssi</name>
    <dbReference type="NCBI Taxonomy" id="54256"/>
    <lineage>
        <taxon>Archaea</taxon>
        <taxon>Thermoproteota</taxon>
        <taxon>Thermoprotei</taxon>
        <taxon>Desulfurococcales</taxon>
        <taxon>Pyrodictiaceae</taxon>
        <taxon>Pyrodictium</taxon>
    </lineage>
</organism>
<evidence type="ECO:0000313" key="2">
    <source>
        <dbReference type="Proteomes" id="UP001341135"/>
    </source>
</evidence>
<reference evidence="1 2" key="1">
    <citation type="submission" date="2023-09" db="EMBL/GenBank/DDBJ databases">
        <title>Pyrofollis japonicus gen. nov. sp. nov., a novel member of the family Pyrodictiaceae isolated from the Iheya North hydrothermal field.</title>
        <authorList>
            <person name="Miyazaki U."/>
            <person name="Sanari M."/>
            <person name="Tame A."/>
            <person name="Kitajima M."/>
            <person name="Okamoto A."/>
            <person name="Sawayama S."/>
            <person name="Miyazaki J."/>
            <person name="Takai K."/>
            <person name="Nakagawa S."/>
        </authorList>
    </citation>
    <scope>NUCLEOTIDE SEQUENCE [LARGE SCALE GENOMIC DNA]</scope>
    <source>
        <strain evidence="1 2">AV2</strain>
    </source>
</reference>
<protein>
    <submittedName>
        <fullName evidence="1">Uncharacterized protein</fullName>
    </submittedName>
</protein>
<proteinExistence type="predicted"/>
<evidence type="ECO:0000313" key="1">
    <source>
        <dbReference type="EMBL" id="BES82861.1"/>
    </source>
</evidence>